<proteinExistence type="predicted"/>
<name>A0A0W8F2J5_9ZZZZ</name>
<protein>
    <submittedName>
        <fullName evidence="2">Uncharacterized protein</fullName>
    </submittedName>
</protein>
<feature type="region of interest" description="Disordered" evidence="1">
    <location>
        <begin position="1"/>
        <end position="23"/>
    </location>
</feature>
<comment type="caution">
    <text evidence="2">The sequence shown here is derived from an EMBL/GenBank/DDBJ whole genome shotgun (WGS) entry which is preliminary data.</text>
</comment>
<reference evidence="2" key="1">
    <citation type="journal article" date="2015" name="Proc. Natl. Acad. Sci. U.S.A.">
        <title>Networks of energetic and metabolic interactions define dynamics in microbial communities.</title>
        <authorList>
            <person name="Embree M."/>
            <person name="Liu J.K."/>
            <person name="Al-Bassam M.M."/>
            <person name="Zengler K."/>
        </authorList>
    </citation>
    <scope>NUCLEOTIDE SEQUENCE</scope>
</reference>
<dbReference type="EMBL" id="LNQE01001600">
    <property type="protein sequence ID" value="KUG14958.1"/>
    <property type="molecule type" value="Genomic_DNA"/>
</dbReference>
<accession>A0A0W8F2J5</accession>
<dbReference type="AlphaFoldDB" id="A0A0W8F2J5"/>
<gene>
    <name evidence="2" type="ORF">ASZ90_015397</name>
</gene>
<organism evidence="2">
    <name type="scientific">hydrocarbon metagenome</name>
    <dbReference type="NCBI Taxonomy" id="938273"/>
    <lineage>
        <taxon>unclassified sequences</taxon>
        <taxon>metagenomes</taxon>
        <taxon>ecological metagenomes</taxon>
    </lineage>
</organism>
<evidence type="ECO:0000256" key="1">
    <source>
        <dbReference type="SAM" id="MobiDB-lite"/>
    </source>
</evidence>
<feature type="compositionally biased region" description="Polar residues" evidence="1">
    <location>
        <begin position="1"/>
        <end position="10"/>
    </location>
</feature>
<evidence type="ECO:0000313" key="2">
    <source>
        <dbReference type="EMBL" id="KUG14958.1"/>
    </source>
</evidence>
<sequence length="42" mass="4858">MLRVQGSNPDPEQERAEPCFPRYGTGQNRISLLSWRRRTIAA</sequence>